<comment type="caution">
    <text evidence="3">The sequence shown here is derived from an EMBL/GenBank/DDBJ whole genome shotgun (WGS) entry which is preliminary data.</text>
</comment>
<keyword evidence="4" id="KW-1185">Reference proteome</keyword>
<dbReference type="SUPFAM" id="SSF57667">
    <property type="entry name" value="beta-beta-alpha zinc fingers"/>
    <property type="match status" value="1"/>
</dbReference>
<dbReference type="PROSITE" id="PS00028">
    <property type="entry name" value="ZINC_FINGER_C2H2_1"/>
    <property type="match status" value="1"/>
</dbReference>
<gene>
    <name evidence="3" type="ORF">ILUMI_18370</name>
</gene>
<dbReference type="OrthoDB" id="3437960at2759"/>
<dbReference type="PROSITE" id="PS50157">
    <property type="entry name" value="ZINC_FINGER_C2H2_2"/>
    <property type="match status" value="2"/>
</dbReference>
<dbReference type="SMART" id="SM00355">
    <property type="entry name" value="ZnF_C2H2"/>
    <property type="match status" value="2"/>
</dbReference>
<sequence>MWSGEAIRAQARFKLTGGKFECVKCSRRYNRKENFRRHIRLECEIDPQFQCYLCLKRFKRKEHLFRHMRLHAKPTNGVTS</sequence>
<dbReference type="Pfam" id="PF00096">
    <property type="entry name" value="zf-C2H2"/>
    <property type="match status" value="2"/>
</dbReference>
<evidence type="ECO:0000313" key="4">
    <source>
        <dbReference type="Proteomes" id="UP000801492"/>
    </source>
</evidence>
<feature type="domain" description="C2H2-type" evidence="2">
    <location>
        <begin position="49"/>
        <end position="76"/>
    </location>
</feature>
<organism evidence="3 4">
    <name type="scientific">Ignelater luminosus</name>
    <name type="common">Cucubano</name>
    <name type="synonym">Pyrophorus luminosus</name>
    <dbReference type="NCBI Taxonomy" id="2038154"/>
    <lineage>
        <taxon>Eukaryota</taxon>
        <taxon>Metazoa</taxon>
        <taxon>Ecdysozoa</taxon>
        <taxon>Arthropoda</taxon>
        <taxon>Hexapoda</taxon>
        <taxon>Insecta</taxon>
        <taxon>Pterygota</taxon>
        <taxon>Neoptera</taxon>
        <taxon>Endopterygota</taxon>
        <taxon>Coleoptera</taxon>
        <taxon>Polyphaga</taxon>
        <taxon>Elateriformia</taxon>
        <taxon>Elateroidea</taxon>
        <taxon>Elateridae</taxon>
        <taxon>Agrypninae</taxon>
        <taxon>Pyrophorini</taxon>
        <taxon>Ignelater</taxon>
    </lineage>
</organism>
<dbReference type="EMBL" id="VTPC01081702">
    <property type="protein sequence ID" value="KAF2887803.1"/>
    <property type="molecule type" value="Genomic_DNA"/>
</dbReference>
<evidence type="ECO:0000259" key="2">
    <source>
        <dbReference type="PROSITE" id="PS50157"/>
    </source>
</evidence>
<protein>
    <recommendedName>
        <fullName evidence="2">C2H2-type domain-containing protein</fullName>
    </recommendedName>
</protein>
<dbReference type="AlphaFoldDB" id="A0A8K0G6Y8"/>
<name>A0A8K0G6Y8_IGNLU</name>
<keyword evidence="1" id="KW-0862">Zinc</keyword>
<reference evidence="3" key="1">
    <citation type="submission" date="2019-08" db="EMBL/GenBank/DDBJ databases">
        <title>The genome of the North American firefly Photinus pyralis.</title>
        <authorList>
            <consortium name="Photinus pyralis genome working group"/>
            <person name="Fallon T.R."/>
            <person name="Sander Lower S.E."/>
            <person name="Weng J.-K."/>
        </authorList>
    </citation>
    <scope>NUCLEOTIDE SEQUENCE</scope>
    <source>
        <strain evidence="3">TRF0915ILg1</strain>
        <tissue evidence="3">Whole body</tissue>
    </source>
</reference>
<proteinExistence type="predicted"/>
<dbReference type="InterPro" id="IPR036236">
    <property type="entry name" value="Znf_C2H2_sf"/>
</dbReference>
<dbReference type="Proteomes" id="UP000801492">
    <property type="component" value="Unassembled WGS sequence"/>
</dbReference>
<accession>A0A8K0G6Y8</accession>
<keyword evidence="1" id="KW-0863">Zinc-finger</keyword>
<dbReference type="GO" id="GO:0008270">
    <property type="term" value="F:zinc ion binding"/>
    <property type="evidence" value="ECO:0007669"/>
    <property type="project" value="UniProtKB-KW"/>
</dbReference>
<keyword evidence="1" id="KW-0479">Metal-binding</keyword>
<dbReference type="Gene3D" id="3.30.160.60">
    <property type="entry name" value="Classic Zinc Finger"/>
    <property type="match status" value="1"/>
</dbReference>
<evidence type="ECO:0000313" key="3">
    <source>
        <dbReference type="EMBL" id="KAF2887803.1"/>
    </source>
</evidence>
<evidence type="ECO:0000256" key="1">
    <source>
        <dbReference type="PROSITE-ProRule" id="PRU00042"/>
    </source>
</evidence>
<feature type="domain" description="C2H2-type" evidence="2">
    <location>
        <begin position="20"/>
        <end position="47"/>
    </location>
</feature>
<dbReference type="InterPro" id="IPR013087">
    <property type="entry name" value="Znf_C2H2_type"/>
</dbReference>